<dbReference type="GO" id="GO:0005524">
    <property type="term" value="F:ATP binding"/>
    <property type="evidence" value="ECO:0007669"/>
    <property type="project" value="UniProtKB-KW"/>
</dbReference>
<dbReference type="Proteomes" id="UP000655208">
    <property type="component" value="Unassembled WGS sequence"/>
</dbReference>
<dbReference type="AlphaFoldDB" id="A0A917SLM3"/>
<keyword evidence="7" id="KW-1185">Reference proteome</keyword>
<dbReference type="SUPFAM" id="SSF52540">
    <property type="entry name" value="P-loop containing nucleoside triphosphate hydrolases"/>
    <property type="match status" value="1"/>
</dbReference>
<dbReference type="GO" id="GO:0043190">
    <property type="term" value="C:ATP-binding cassette (ABC) transporter complex"/>
    <property type="evidence" value="ECO:0007669"/>
    <property type="project" value="TreeGrafter"/>
</dbReference>
<evidence type="ECO:0000313" key="7">
    <source>
        <dbReference type="Proteomes" id="UP000655208"/>
    </source>
</evidence>
<name>A0A917SLM3_9ACTN</name>
<dbReference type="InterPro" id="IPR050095">
    <property type="entry name" value="ECF_ABC_transporter_ATP-bd"/>
</dbReference>
<evidence type="ECO:0000256" key="3">
    <source>
        <dbReference type="ARBA" id="ARBA00022741"/>
    </source>
</evidence>
<accession>A0A917SLM3</accession>
<protein>
    <submittedName>
        <fullName evidence="6">Cobalt ABC transporter ATP-binding protein</fullName>
    </submittedName>
</protein>
<dbReference type="Pfam" id="PF00005">
    <property type="entry name" value="ABC_tran"/>
    <property type="match status" value="1"/>
</dbReference>
<dbReference type="PROSITE" id="PS00211">
    <property type="entry name" value="ABC_TRANSPORTER_1"/>
    <property type="match status" value="1"/>
</dbReference>
<dbReference type="PROSITE" id="PS50893">
    <property type="entry name" value="ABC_TRANSPORTER_2"/>
    <property type="match status" value="1"/>
</dbReference>
<reference evidence="6" key="1">
    <citation type="journal article" date="2014" name="Int. J. Syst. Evol. Microbiol.">
        <title>Complete genome sequence of Corynebacterium casei LMG S-19264T (=DSM 44701T), isolated from a smear-ripened cheese.</title>
        <authorList>
            <consortium name="US DOE Joint Genome Institute (JGI-PGF)"/>
            <person name="Walter F."/>
            <person name="Albersmeier A."/>
            <person name="Kalinowski J."/>
            <person name="Ruckert C."/>
        </authorList>
    </citation>
    <scope>NUCLEOTIDE SEQUENCE</scope>
    <source>
        <strain evidence="6">CGMCC 4.7308</strain>
    </source>
</reference>
<dbReference type="InterPro" id="IPR003593">
    <property type="entry name" value="AAA+_ATPase"/>
</dbReference>
<gene>
    <name evidence="6" type="ORF">GCM10011594_04860</name>
</gene>
<dbReference type="PANTHER" id="PTHR43553:SF24">
    <property type="entry name" value="ENERGY-COUPLING FACTOR TRANSPORTER ATP-BINDING PROTEIN ECFA1"/>
    <property type="match status" value="1"/>
</dbReference>
<reference evidence="6" key="2">
    <citation type="submission" date="2020-09" db="EMBL/GenBank/DDBJ databases">
        <authorList>
            <person name="Sun Q."/>
            <person name="Zhou Y."/>
        </authorList>
    </citation>
    <scope>NUCLEOTIDE SEQUENCE</scope>
    <source>
        <strain evidence="6">CGMCC 4.7308</strain>
    </source>
</reference>
<dbReference type="InterPro" id="IPR017871">
    <property type="entry name" value="ABC_transporter-like_CS"/>
</dbReference>
<evidence type="ECO:0000256" key="1">
    <source>
        <dbReference type="ARBA" id="ARBA00005417"/>
    </source>
</evidence>
<feature type="domain" description="ABC transporter" evidence="5">
    <location>
        <begin position="4"/>
        <end position="230"/>
    </location>
</feature>
<comment type="similarity">
    <text evidence="1">Belongs to the ABC transporter superfamily.</text>
</comment>
<dbReference type="CDD" id="cd03225">
    <property type="entry name" value="ABC_cobalt_CbiO_domain1"/>
    <property type="match status" value="1"/>
</dbReference>
<dbReference type="InterPro" id="IPR003439">
    <property type="entry name" value="ABC_transporter-like_ATP-bd"/>
</dbReference>
<dbReference type="RefSeq" id="WP_188939869.1">
    <property type="nucleotide sequence ID" value="NZ_BMNA01000001.1"/>
</dbReference>
<keyword evidence="4 6" id="KW-0067">ATP-binding</keyword>
<evidence type="ECO:0000256" key="4">
    <source>
        <dbReference type="ARBA" id="ARBA00022840"/>
    </source>
</evidence>
<evidence type="ECO:0000313" key="6">
    <source>
        <dbReference type="EMBL" id="GGL88263.1"/>
    </source>
</evidence>
<dbReference type="PANTHER" id="PTHR43553">
    <property type="entry name" value="HEAVY METAL TRANSPORTER"/>
    <property type="match status" value="1"/>
</dbReference>
<proteinExistence type="inferred from homology"/>
<keyword evidence="2" id="KW-0813">Transport</keyword>
<evidence type="ECO:0000256" key="2">
    <source>
        <dbReference type="ARBA" id="ARBA00022448"/>
    </source>
</evidence>
<dbReference type="GO" id="GO:0016887">
    <property type="term" value="F:ATP hydrolysis activity"/>
    <property type="evidence" value="ECO:0007669"/>
    <property type="project" value="InterPro"/>
</dbReference>
<dbReference type="EMBL" id="BMNA01000001">
    <property type="protein sequence ID" value="GGL88263.1"/>
    <property type="molecule type" value="Genomic_DNA"/>
</dbReference>
<dbReference type="Gene3D" id="3.40.50.300">
    <property type="entry name" value="P-loop containing nucleotide triphosphate hydrolases"/>
    <property type="match status" value="1"/>
</dbReference>
<sequence length="234" mass="25038">MTEIRFTGVGHRFGERTVLAGVDLVLTERRIGVVGGNGSGKSTLARMINGLVLPSTGTVTVDGLSTARKGRDVRRRVGFVFTDPDNQIVMPTVAEDVAFSLRRHRLPDPEVRRRVTEVLDRFDLAGHADHPAHQLSGGQKQLLALAAVLVTDPDVLVADEPTTLLDARNARRVAALLAELPQQVVLVTHHLHLLSGFDRVVVVDGGRVVADADPATALAAYDRVLADPAGPAIP</sequence>
<organism evidence="6 7">
    <name type="scientific">Nakamurella endophytica</name>
    <dbReference type="NCBI Taxonomy" id="1748367"/>
    <lineage>
        <taxon>Bacteria</taxon>
        <taxon>Bacillati</taxon>
        <taxon>Actinomycetota</taxon>
        <taxon>Actinomycetes</taxon>
        <taxon>Nakamurellales</taxon>
        <taxon>Nakamurellaceae</taxon>
        <taxon>Nakamurella</taxon>
    </lineage>
</organism>
<dbReference type="InterPro" id="IPR027417">
    <property type="entry name" value="P-loop_NTPase"/>
</dbReference>
<dbReference type="SMART" id="SM00382">
    <property type="entry name" value="AAA"/>
    <property type="match status" value="1"/>
</dbReference>
<comment type="caution">
    <text evidence="6">The sequence shown here is derived from an EMBL/GenBank/DDBJ whole genome shotgun (WGS) entry which is preliminary data.</text>
</comment>
<evidence type="ECO:0000259" key="5">
    <source>
        <dbReference type="PROSITE" id="PS50893"/>
    </source>
</evidence>
<keyword evidence="3" id="KW-0547">Nucleotide-binding</keyword>
<dbReference type="InterPro" id="IPR015856">
    <property type="entry name" value="ABC_transpr_CbiO/EcfA_su"/>
</dbReference>
<dbReference type="GO" id="GO:0042626">
    <property type="term" value="F:ATPase-coupled transmembrane transporter activity"/>
    <property type="evidence" value="ECO:0007669"/>
    <property type="project" value="TreeGrafter"/>
</dbReference>